<evidence type="ECO:0008006" key="11">
    <source>
        <dbReference type="Google" id="ProtNLM"/>
    </source>
</evidence>
<dbReference type="GO" id="GO:0016788">
    <property type="term" value="F:hydrolase activity, acting on ester bonds"/>
    <property type="evidence" value="ECO:0007669"/>
    <property type="project" value="InterPro"/>
</dbReference>
<evidence type="ECO:0000313" key="9">
    <source>
        <dbReference type="EMBL" id="PSK33463.1"/>
    </source>
</evidence>
<keyword evidence="2" id="KW-0540">Nuclease</keyword>
<keyword evidence="10" id="KW-1185">Reference proteome</keyword>
<name>A0A2P7YBX7_9PEZI</name>
<dbReference type="GO" id="GO:0006308">
    <property type="term" value="P:DNA catabolic process"/>
    <property type="evidence" value="ECO:0007669"/>
    <property type="project" value="InterPro"/>
</dbReference>
<keyword evidence="6" id="KW-1015">Disulfide bond</keyword>
<feature type="chain" id="PRO_5015121451" description="Nuclease S1" evidence="8">
    <location>
        <begin position="20"/>
        <end position="332"/>
    </location>
</feature>
<comment type="similarity">
    <text evidence="1">Belongs to the nuclease type I family.</text>
</comment>
<accession>A0A2P7YBX7</accession>
<dbReference type="STRING" id="40998.A0A2P7YBX7"/>
<dbReference type="Pfam" id="PF02265">
    <property type="entry name" value="S1-P1_nuclease"/>
    <property type="match status" value="1"/>
</dbReference>
<evidence type="ECO:0000256" key="7">
    <source>
        <dbReference type="ARBA" id="ARBA00023180"/>
    </source>
</evidence>
<dbReference type="PANTHER" id="PTHR33146">
    <property type="entry name" value="ENDONUCLEASE 4"/>
    <property type="match status" value="1"/>
</dbReference>
<evidence type="ECO:0000256" key="4">
    <source>
        <dbReference type="ARBA" id="ARBA00022759"/>
    </source>
</evidence>
<organism evidence="9 10">
    <name type="scientific">Elsinoe australis</name>
    <dbReference type="NCBI Taxonomy" id="40998"/>
    <lineage>
        <taxon>Eukaryota</taxon>
        <taxon>Fungi</taxon>
        <taxon>Dikarya</taxon>
        <taxon>Ascomycota</taxon>
        <taxon>Pezizomycotina</taxon>
        <taxon>Dothideomycetes</taxon>
        <taxon>Dothideomycetidae</taxon>
        <taxon>Myriangiales</taxon>
        <taxon>Elsinoaceae</taxon>
        <taxon>Elsinoe</taxon>
    </lineage>
</organism>
<evidence type="ECO:0000256" key="2">
    <source>
        <dbReference type="ARBA" id="ARBA00022722"/>
    </source>
</evidence>
<evidence type="ECO:0000313" key="10">
    <source>
        <dbReference type="Proteomes" id="UP000243723"/>
    </source>
</evidence>
<evidence type="ECO:0000256" key="6">
    <source>
        <dbReference type="ARBA" id="ARBA00023157"/>
    </source>
</evidence>
<keyword evidence="8" id="KW-0732">Signal</keyword>
<dbReference type="OrthoDB" id="441446at2759"/>
<dbReference type="InterPro" id="IPR008947">
    <property type="entry name" value="PLipase_C/P1_nuclease_dom_sf"/>
</dbReference>
<evidence type="ECO:0000256" key="5">
    <source>
        <dbReference type="ARBA" id="ARBA00022801"/>
    </source>
</evidence>
<dbReference type="CDD" id="cd11010">
    <property type="entry name" value="S1-P1_nuclease"/>
    <property type="match status" value="1"/>
</dbReference>
<proteinExistence type="inferred from homology"/>
<reference evidence="9 10" key="1">
    <citation type="submission" date="2017-05" db="EMBL/GenBank/DDBJ databases">
        <title>Draft genome sequence of Elsinoe australis.</title>
        <authorList>
            <person name="Cheng Q."/>
        </authorList>
    </citation>
    <scope>NUCLEOTIDE SEQUENCE [LARGE SCALE GENOMIC DNA]</scope>
    <source>
        <strain evidence="9 10">NL1</strain>
    </source>
</reference>
<evidence type="ECO:0000256" key="1">
    <source>
        <dbReference type="ARBA" id="ARBA00009547"/>
    </source>
</evidence>
<keyword evidence="4" id="KW-0255">Endonuclease</keyword>
<keyword evidence="3" id="KW-0479">Metal-binding</keyword>
<gene>
    <name evidence="9" type="ORF">B9Z65_7350</name>
</gene>
<dbReference type="GO" id="GO:0004519">
    <property type="term" value="F:endonuclease activity"/>
    <property type="evidence" value="ECO:0007669"/>
    <property type="project" value="UniProtKB-KW"/>
</dbReference>
<feature type="signal peptide" evidence="8">
    <location>
        <begin position="1"/>
        <end position="19"/>
    </location>
</feature>
<dbReference type="GO" id="GO:0003676">
    <property type="term" value="F:nucleic acid binding"/>
    <property type="evidence" value="ECO:0007669"/>
    <property type="project" value="InterPro"/>
</dbReference>
<dbReference type="InterPro" id="IPR003154">
    <property type="entry name" value="S1/P1nuclease"/>
</dbReference>
<dbReference type="EMBL" id="NHZQ01000448">
    <property type="protein sequence ID" value="PSK33463.1"/>
    <property type="molecule type" value="Genomic_DNA"/>
</dbReference>
<evidence type="ECO:0000256" key="3">
    <source>
        <dbReference type="ARBA" id="ARBA00022723"/>
    </source>
</evidence>
<dbReference type="SUPFAM" id="SSF48537">
    <property type="entry name" value="Phospholipase C/P1 nuclease"/>
    <property type="match status" value="1"/>
</dbReference>
<protein>
    <recommendedName>
        <fullName evidence="11">Nuclease S1</fullName>
    </recommendedName>
</protein>
<keyword evidence="7" id="KW-0325">Glycoprotein</keyword>
<dbReference type="Gene3D" id="1.10.575.10">
    <property type="entry name" value="P1 Nuclease"/>
    <property type="match status" value="1"/>
</dbReference>
<dbReference type="PANTHER" id="PTHR33146:SF26">
    <property type="entry name" value="ENDONUCLEASE 4"/>
    <property type="match status" value="1"/>
</dbReference>
<keyword evidence="5" id="KW-0378">Hydrolase</keyword>
<dbReference type="GO" id="GO:0046872">
    <property type="term" value="F:metal ion binding"/>
    <property type="evidence" value="ECO:0007669"/>
    <property type="project" value="UniProtKB-KW"/>
</dbReference>
<dbReference type="Proteomes" id="UP000243723">
    <property type="component" value="Unassembled WGS sequence"/>
</dbReference>
<dbReference type="AlphaFoldDB" id="A0A2P7YBX7"/>
<sequence>MRAAAIVPVALAGLPAAHAWGALGHSTVAYIAQNLVQAKTATWAQGILGDTSSTYLVNVSSWADSYRSQPGGAFSSPFHYIDAQDSPPKTCNVDYDRDCTDAGCVVSAISNYTRRVTQTSLSKQERNYALRFIVHFLGDVHQPLHNENYALGGNDIDVTFNGADRNLHGIWDTQIPERIRGASYTVAEAKQWAAELTTEVKSGDYATSSKSWKTVNVNDAINQALAWSNEANDYVCTTVVPKGWTAVESGDLATNGYYDSVASTVELQIARAGVRLAAWLDALAGATKSARDVEPEFDLSGRDLLPAKRRLTRAQLARRAAGAGCGCAEHEH</sequence>
<comment type="caution">
    <text evidence="9">The sequence shown here is derived from an EMBL/GenBank/DDBJ whole genome shotgun (WGS) entry which is preliminary data.</text>
</comment>
<evidence type="ECO:0000256" key="8">
    <source>
        <dbReference type="SAM" id="SignalP"/>
    </source>
</evidence>